<feature type="transmembrane region" description="Helical" evidence="1">
    <location>
        <begin position="6"/>
        <end position="28"/>
    </location>
</feature>
<feature type="transmembrane region" description="Helical" evidence="1">
    <location>
        <begin position="112"/>
        <end position="130"/>
    </location>
</feature>
<keyword evidence="1" id="KW-1133">Transmembrane helix</keyword>
<evidence type="ECO:0000313" key="3">
    <source>
        <dbReference type="Proteomes" id="UP000178406"/>
    </source>
</evidence>
<protein>
    <submittedName>
        <fullName evidence="2">Uncharacterized protein</fullName>
    </submittedName>
</protein>
<keyword evidence="1" id="KW-0812">Transmembrane</keyword>
<dbReference type="Proteomes" id="UP000178406">
    <property type="component" value="Unassembled WGS sequence"/>
</dbReference>
<keyword evidence="1" id="KW-0472">Membrane</keyword>
<feature type="transmembrane region" description="Helical" evidence="1">
    <location>
        <begin position="150"/>
        <end position="171"/>
    </location>
</feature>
<dbReference type="EMBL" id="MFHQ01000028">
    <property type="protein sequence ID" value="OGF74180.1"/>
    <property type="molecule type" value="Genomic_DNA"/>
</dbReference>
<feature type="transmembrane region" description="Helical" evidence="1">
    <location>
        <begin position="48"/>
        <end position="67"/>
    </location>
</feature>
<comment type="caution">
    <text evidence="2">The sequence shown here is derived from an EMBL/GenBank/DDBJ whole genome shotgun (WGS) entry which is preliminary data.</text>
</comment>
<name>A0A1F5WF34_9BACT</name>
<proteinExistence type="predicted"/>
<dbReference type="STRING" id="1798338.A3J56_02645"/>
<evidence type="ECO:0000313" key="2">
    <source>
        <dbReference type="EMBL" id="OGF74180.1"/>
    </source>
</evidence>
<sequence>MNEKELFLFFLVGVGWVITWFKVSPILLERLKAIYEKSSPWQFRWMDCAFLILSVYSFYEVIARKWIQGLSVLSLDFSSVILEIISYTLLFVSFVLFGAVLYVFFDIMMRMFSLLTIYFFISVVLIMLIPTGRWNGIFSFGHEVWNIYQFFLIVYLPIEIGRALRAGWYYITKTRPPIERIRFRSGSM</sequence>
<dbReference type="AlphaFoldDB" id="A0A1F5WF34"/>
<organism evidence="2 3">
    <name type="scientific">Candidatus Giovannonibacteria bacterium RIFCSPHIGHO2_02_FULL_46_20</name>
    <dbReference type="NCBI Taxonomy" id="1798338"/>
    <lineage>
        <taxon>Bacteria</taxon>
        <taxon>Candidatus Giovannoniibacteriota</taxon>
    </lineage>
</organism>
<evidence type="ECO:0000256" key="1">
    <source>
        <dbReference type="SAM" id="Phobius"/>
    </source>
</evidence>
<feature type="transmembrane region" description="Helical" evidence="1">
    <location>
        <begin position="79"/>
        <end position="105"/>
    </location>
</feature>
<gene>
    <name evidence="2" type="ORF">A3J56_02645</name>
</gene>
<reference evidence="2 3" key="1">
    <citation type="journal article" date="2016" name="Nat. Commun.">
        <title>Thousands of microbial genomes shed light on interconnected biogeochemical processes in an aquifer system.</title>
        <authorList>
            <person name="Anantharaman K."/>
            <person name="Brown C.T."/>
            <person name="Hug L.A."/>
            <person name="Sharon I."/>
            <person name="Castelle C.J."/>
            <person name="Probst A.J."/>
            <person name="Thomas B.C."/>
            <person name="Singh A."/>
            <person name="Wilkins M.J."/>
            <person name="Karaoz U."/>
            <person name="Brodie E.L."/>
            <person name="Williams K.H."/>
            <person name="Hubbard S.S."/>
            <person name="Banfield J.F."/>
        </authorList>
    </citation>
    <scope>NUCLEOTIDE SEQUENCE [LARGE SCALE GENOMIC DNA]</scope>
</reference>
<accession>A0A1F5WF34</accession>